<protein>
    <submittedName>
        <fullName evidence="1">Uncharacterized protein</fullName>
    </submittedName>
</protein>
<sequence length="72" mass="8193">VERRLVNQLALAYESGHITPGCTVFVYTDKPTTEEEKAKLQDSPSPIKIRVKTKGTESFKEVVPDEYLKARR</sequence>
<reference evidence="1 2" key="1">
    <citation type="submission" date="2023-11" db="EMBL/GenBank/DDBJ databases">
        <title>Halocaridina rubra genome assembly.</title>
        <authorList>
            <person name="Smith C."/>
        </authorList>
    </citation>
    <scope>NUCLEOTIDE SEQUENCE [LARGE SCALE GENOMIC DNA]</scope>
    <source>
        <strain evidence="1">EP-1</strain>
        <tissue evidence="1">Whole</tissue>
    </source>
</reference>
<proteinExistence type="predicted"/>
<feature type="non-terminal residue" evidence="1">
    <location>
        <position position="1"/>
    </location>
</feature>
<name>A0AAN8XFL4_HALRR</name>
<gene>
    <name evidence="1" type="ORF">SK128_027240</name>
</gene>
<dbReference type="AlphaFoldDB" id="A0AAN8XFL4"/>
<evidence type="ECO:0000313" key="2">
    <source>
        <dbReference type="Proteomes" id="UP001381693"/>
    </source>
</evidence>
<comment type="caution">
    <text evidence="1">The sequence shown here is derived from an EMBL/GenBank/DDBJ whole genome shotgun (WGS) entry which is preliminary data.</text>
</comment>
<evidence type="ECO:0000313" key="1">
    <source>
        <dbReference type="EMBL" id="KAK7079468.1"/>
    </source>
</evidence>
<keyword evidence="2" id="KW-1185">Reference proteome</keyword>
<organism evidence="1 2">
    <name type="scientific">Halocaridina rubra</name>
    <name type="common">Hawaiian red shrimp</name>
    <dbReference type="NCBI Taxonomy" id="373956"/>
    <lineage>
        <taxon>Eukaryota</taxon>
        <taxon>Metazoa</taxon>
        <taxon>Ecdysozoa</taxon>
        <taxon>Arthropoda</taxon>
        <taxon>Crustacea</taxon>
        <taxon>Multicrustacea</taxon>
        <taxon>Malacostraca</taxon>
        <taxon>Eumalacostraca</taxon>
        <taxon>Eucarida</taxon>
        <taxon>Decapoda</taxon>
        <taxon>Pleocyemata</taxon>
        <taxon>Caridea</taxon>
        <taxon>Atyoidea</taxon>
        <taxon>Atyidae</taxon>
        <taxon>Halocaridina</taxon>
    </lineage>
</organism>
<dbReference type="EMBL" id="JAXCGZ010006911">
    <property type="protein sequence ID" value="KAK7079468.1"/>
    <property type="molecule type" value="Genomic_DNA"/>
</dbReference>
<dbReference type="Proteomes" id="UP001381693">
    <property type="component" value="Unassembled WGS sequence"/>
</dbReference>
<accession>A0AAN8XFL4</accession>